<evidence type="ECO:0000313" key="5">
    <source>
        <dbReference type="EMBL" id="MED5017828.1"/>
    </source>
</evidence>
<feature type="domain" description="Alpha-L-rhamnosidase concanavalin-like" evidence="1">
    <location>
        <begin position="459"/>
        <end position="544"/>
    </location>
</feature>
<dbReference type="EMBL" id="JARTLD010000026">
    <property type="protein sequence ID" value="MED5017828.1"/>
    <property type="molecule type" value="Genomic_DNA"/>
</dbReference>
<dbReference type="InterPro" id="IPR035396">
    <property type="entry name" value="Bac_rhamnosid6H"/>
</dbReference>
<comment type="caution">
    <text evidence="5">The sequence shown here is derived from an EMBL/GenBank/DDBJ whole genome shotgun (WGS) entry which is preliminary data.</text>
</comment>
<dbReference type="RefSeq" id="WP_328277754.1">
    <property type="nucleotide sequence ID" value="NZ_JARTLD010000026.1"/>
</dbReference>
<dbReference type="Pfam" id="PF17390">
    <property type="entry name" value="Bac_rhamnosid_C"/>
    <property type="match status" value="1"/>
</dbReference>
<evidence type="ECO:0000259" key="3">
    <source>
        <dbReference type="Pfam" id="PF17390"/>
    </source>
</evidence>
<evidence type="ECO:0000259" key="4">
    <source>
        <dbReference type="Pfam" id="PF21557"/>
    </source>
</evidence>
<feature type="domain" description="Alpha-L-rhamnosidase" evidence="4">
    <location>
        <begin position="235"/>
        <end position="410"/>
    </location>
</feature>
<dbReference type="InterPro" id="IPR012341">
    <property type="entry name" value="6hp_glycosidase-like_sf"/>
</dbReference>
<sequence length="978" mass="109907">MDSRSWSAKWIWGGEEESPRNEWRCFRKTFELPEEKTLGAAWLHIAADSRYVLYVNGEQVGRGPVRSWREEQFYDSYEVRHLLHAGQRNVIAVHVLHFGVTNFYYILGRGGLLAELECEVTSGDATAAELKPLRVGSDDTWTTSRLQAQNPVSPRMSCQQGFADLYDARLWDERWITAGYREDGPGSTWEPAKVIGPPGIEPWKRLAPRDIPFLTEEKIYPSRIVSLRRVQAPAWSAVLDLRAAMMPDSIHHANPVSFVGYLAGELVLSEAGNVTFGFPAGRRTDNMWVDGRLCADWTGDLPERYCTLELAAGAHFVLIDVTSWDHGGAFHLAAHAEVPLEWRTPGGNGMQPAGAPPLVLIGPFDTTVHIDHQDPKPFRMDHPVYLKAAGAANMTELQEQLGSWVHPIPQALYSEEDVFGASVWTVEAEPHSIPSQLERAIMPTPEPAVLPLFGHGAGDCEIVIDVGRETSGFIGFEVEAEAGTVVDVYGLEYMRDDYRQHTYGLDNTIRYVCRQGRQRYLSPVRRGFRYMVLTVRKASTPVKLHEVYVNQSTYPVTNAGAFQCSDPLLNEIWNISRHTTRLCMEDTFVDCPSYEQVFWVGDSRNEALVNYYVFGSLDIVKRCLNLVPGSKDMSPLYIDQVPSGWSSVIPNWTFFWSIACLEYVEHTNDTDFAAKIWPEVRYTLEHYLQKLNADGLLDMRGWNLLDWAPIDQPNEGIVTHQNLMLVHALNKAAELARIAGGDDQDIERLLRAGRELAATINAHLWEEGKQAYLDCIHADGRRSDIFSMQTQVLAYLTGVACGDRRETIGSYLLSPPAAFVQIGSPFMSFFYYEALVDAGRYEQMLNDIRFNYGQMVRYDATTCWEMYPNFSENRANPDQLTRSHCHAWSAAPGYFLGQGILGVKRANPGWTRVLIEPQPCDLAWARGSVPLPQGGRIDVSWSVDGDMMNVRVAAPSSVEVEVRIPAGMREQVTLAVNG</sequence>
<name>A0ABU6PSH8_9BACL</name>
<gene>
    <name evidence="5" type="ORF">P9847_10980</name>
</gene>
<accession>A0ABU6PSH8</accession>
<proteinExistence type="predicted"/>
<keyword evidence="6" id="KW-1185">Reference proteome</keyword>
<evidence type="ECO:0000313" key="6">
    <source>
        <dbReference type="Proteomes" id="UP001343257"/>
    </source>
</evidence>
<dbReference type="InterPro" id="IPR048653">
    <property type="entry name" value="RhaB_D2"/>
</dbReference>
<dbReference type="PANTHER" id="PTHR34987">
    <property type="entry name" value="C, PUTATIVE (AFU_ORTHOLOGUE AFUA_3G02880)-RELATED"/>
    <property type="match status" value="1"/>
</dbReference>
<evidence type="ECO:0000259" key="1">
    <source>
        <dbReference type="Pfam" id="PF05592"/>
    </source>
</evidence>
<dbReference type="SUPFAM" id="SSF48208">
    <property type="entry name" value="Six-hairpin glycosidases"/>
    <property type="match status" value="1"/>
</dbReference>
<dbReference type="Pfam" id="PF05592">
    <property type="entry name" value="Bac_rhamnosid"/>
    <property type="match status" value="1"/>
</dbReference>
<feature type="domain" description="Alpha-L-rhamnosidase C-terminal" evidence="3">
    <location>
        <begin position="902"/>
        <end position="972"/>
    </location>
</feature>
<dbReference type="Pfam" id="PF17389">
    <property type="entry name" value="Bac_rhamnosid6H"/>
    <property type="match status" value="1"/>
</dbReference>
<dbReference type="Pfam" id="PF21557">
    <property type="entry name" value="RhaB_D2"/>
    <property type="match status" value="1"/>
</dbReference>
<evidence type="ECO:0000259" key="2">
    <source>
        <dbReference type="Pfam" id="PF17389"/>
    </source>
</evidence>
<dbReference type="InterPro" id="IPR008979">
    <property type="entry name" value="Galactose-bd-like_sf"/>
</dbReference>
<dbReference type="Proteomes" id="UP001343257">
    <property type="component" value="Unassembled WGS sequence"/>
</dbReference>
<dbReference type="Gene3D" id="2.60.120.260">
    <property type="entry name" value="Galactose-binding domain-like"/>
    <property type="match status" value="3"/>
</dbReference>
<dbReference type="GO" id="GO:0016787">
    <property type="term" value="F:hydrolase activity"/>
    <property type="evidence" value="ECO:0007669"/>
    <property type="project" value="UniProtKB-KW"/>
</dbReference>
<dbReference type="Gene3D" id="1.50.10.10">
    <property type="match status" value="1"/>
</dbReference>
<feature type="domain" description="Alpha-L-rhamnosidase six-hairpin glycosidase" evidence="2">
    <location>
        <begin position="558"/>
        <end position="899"/>
    </location>
</feature>
<dbReference type="PANTHER" id="PTHR34987:SF2">
    <property type="entry name" value="B, PUTATIVE (AFU_ORTHOLOGUE AFUA_7G05040)-RELATED"/>
    <property type="match status" value="1"/>
</dbReference>
<dbReference type="InterPro" id="IPR035398">
    <property type="entry name" value="Bac_rhamnosid_C"/>
</dbReference>
<dbReference type="InterPro" id="IPR008928">
    <property type="entry name" value="6-hairpin_glycosidase_sf"/>
</dbReference>
<organism evidence="5 6">
    <name type="scientific">Paenibacillus chibensis</name>
    <dbReference type="NCBI Taxonomy" id="59846"/>
    <lineage>
        <taxon>Bacteria</taxon>
        <taxon>Bacillati</taxon>
        <taxon>Bacillota</taxon>
        <taxon>Bacilli</taxon>
        <taxon>Bacillales</taxon>
        <taxon>Paenibacillaceae</taxon>
        <taxon>Paenibacillus</taxon>
    </lineage>
</organism>
<dbReference type="Gene3D" id="2.60.420.10">
    <property type="entry name" value="Maltose phosphorylase, domain 3"/>
    <property type="match status" value="1"/>
</dbReference>
<reference evidence="5 6" key="1">
    <citation type="submission" date="2023-03" db="EMBL/GenBank/DDBJ databases">
        <title>Bacillus Genome Sequencing.</title>
        <authorList>
            <person name="Dunlap C."/>
        </authorList>
    </citation>
    <scope>NUCLEOTIDE SEQUENCE [LARGE SCALE GENOMIC DNA]</scope>
    <source>
        <strain evidence="5 6">NRS-52</strain>
    </source>
</reference>
<protein>
    <submittedName>
        <fullName evidence="5">Family 78 glycoside hydrolase catalytic domain</fullName>
    </submittedName>
</protein>
<keyword evidence="5" id="KW-0378">Hydrolase</keyword>
<dbReference type="InterPro" id="IPR008902">
    <property type="entry name" value="Rhamnosid_concanavalin"/>
</dbReference>
<dbReference type="SUPFAM" id="SSF49785">
    <property type="entry name" value="Galactose-binding domain-like"/>
    <property type="match status" value="1"/>
</dbReference>